<dbReference type="NCBIfam" id="NF003555">
    <property type="entry name" value="PRK05218.1"/>
    <property type="match status" value="1"/>
</dbReference>
<accession>A0A7S3ZAR9</accession>
<dbReference type="InterPro" id="IPR020575">
    <property type="entry name" value="Hsp90_N"/>
</dbReference>
<feature type="binding site" evidence="5">
    <location>
        <position position="32"/>
    </location>
    <ligand>
        <name>ATP</name>
        <dbReference type="ChEBI" id="CHEBI:30616"/>
    </ligand>
</feature>
<protein>
    <recommendedName>
        <fullName evidence="8">Histidine kinase/HSP90-like ATPase domain-containing protein</fullName>
    </recommendedName>
</protein>
<name>A0A7S3ZAR9_9EUKA</name>
<feature type="binding site" evidence="5">
    <location>
        <position position="128"/>
    </location>
    <ligand>
        <name>ATP</name>
        <dbReference type="ChEBI" id="CHEBI:30616"/>
    </ligand>
</feature>
<dbReference type="GO" id="GO:0140662">
    <property type="term" value="F:ATP-dependent protein folding chaperone"/>
    <property type="evidence" value="ECO:0007669"/>
    <property type="project" value="InterPro"/>
</dbReference>
<dbReference type="FunFam" id="3.30.230.80:FF:000004">
    <property type="entry name" value="Heat shock protein 75 kDa"/>
    <property type="match status" value="1"/>
</dbReference>
<evidence type="ECO:0000256" key="3">
    <source>
        <dbReference type="ARBA" id="ARBA00022840"/>
    </source>
</evidence>
<evidence type="ECO:0000256" key="2">
    <source>
        <dbReference type="ARBA" id="ARBA00022741"/>
    </source>
</evidence>
<dbReference type="AlphaFoldDB" id="A0A7S3ZAR9"/>
<dbReference type="Gene3D" id="1.20.120.790">
    <property type="entry name" value="Heat shock protein 90, C-terminal domain"/>
    <property type="match status" value="1"/>
</dbReference>
<gene>
    <name evidence="7" type="ORF">LGLO00237_LOCUS29281</name>
</gene>
<dbReference type="Pfam" id="PF13589">
    <property type="entry name" value="HATPase_c_3"/>
    <property type="match status" value="1"/>
</dbReference>
<evidence type="ECO:0000256" key="1">
    <source>
        <dbReference type="ARBA" id="ARBA00008239"/>
    </source>
</evidence>
<feature type="binding site" evidence="5">
    <location>
        <position position="37"/>
    </location>
    <ligand>
        <name>ATP</name>
        <dbReference type="ChEBI" id="CHEBI:30616"/>
    </ligand>
</feature>
<dbReference type="GO" id="GO:0016887">
    <property type="term" value="F:ATP hydrolysis activity"/>
    <property type="evidence" value="ECO:0007669"/>
    <property type="project" value="InterPro"/>
</dbReference>
<dbReference type="InterPro" id="IPR020568">
    <property type="entry name" value="Ribosomal_Su5_D2-typ_SF"/>
</dbReference>
<keyword evidence="2 5" id="KW-0547">Nucleotide-binding</keyword>
<dbReference type="SUPFAM" id="SSF110942">
    <property type="entry name" value="HSP90 C-terminal domain"/>
    <property type="match status" value="1"/>
</dbReference>
<dbReference type="Gene3D" id="3.40.50.11260">
    <property type="match status" value="1"/>
</dbReference>
<proteinExistence type="inferred from homology"/>
<dbReference type="Gene3D" id="3.30.565.10">
    <property type="entry name" value="Histidine kinase-like ATPase, C-terminal domain"/>
    <property type="match status" value="1"/>
</dbReference>
<feature type="region of interest" description="Disordered" evidence="6">
    <location>
        <begin position="569"/>
        <end position="589"/>
    </location>
</feature>
<evidence type="ECO:0008006" key="8">
    <source>
        <dbReference type="Google" id="ProtNLM"/>
    </source>
</evidence>
<dbReference type="FunFam" id="3.40.50.11260:FF:000004">
    <property type="entry name" value="Heat shock protein 75 mitochondrial"/>
    <property type="match status" value="1"/>
</dbReference>
<dbReference type="Gene3D" id="3.30.230.80">
    <property type="match status" value="1"/>
</dbReference>
<comment type="similarity">
    <text evidence="1">Belongs to the heat shock protein 90 family.</text>
</comment>
<sequence length="589" mass="66794">MGNTNKALSDPNQEFEIHVMTDKVKNQLIIQDFGVGMSKEELVKNLGTIARSGSKEFIKTVDSLGSSEVADNIIGQFGVGFYSVFMVADKVEVYSKSADTENESAHYWCSTGDGSYDIAEAQGVIRGTKIIMHLREDARQYSTAENLEEIVNKYSNFVGFPIFLNGRKLNTVQAIWTMSKNEVTQEQHEEFYRYISNSFDSPRYTLHFNTDVPIQISSIFYVPESHSEKYGMARMEPGVSLYSRKVLISPKSKLLLPEWLRFVKGVVDSEDIPLNISRENMQDSALITKINNVLTRKLISFFADEAKKDPVKYLDFFKNFSTFLKEGVCTDYANKEKIARLLRYQSSLDEEDGTAKEQSLDDYVSRMKIGQKAIYYLCAPNRESALQSPYMESFKKNGTEVLFLYQPIDDFVMKNLMNFNGRRLVSIESSEASKEHDDKKERPESQIGDDLVKYFSNALASKVSHVAVTDRLEDSPAVIVDHQSSHYRRVMAGLEQGSTALPKQKLEINPYHDIMVKLHAIHEQKPEVAQMVADQVFDNALMAADILDNPRTMLPRLNSLLTHSMGADNIEKKDNETQNAEEVKTEASS</sequence>
<dbReference type="InterPro" id="IPR036890">
    <property type="entry name" value="HATPase_C_sf"/>
</dbReference>
<keyword evidence="4" id="KW-0143">Chaperone</keyword>
<dbReference type="PIRSF" id="PIRSF002583">
    <property type="entry name" value="Hsp90"/>
    <property type="match status" value="1"/>
</dbReference>
<dbReference type="HAMAP" id="MF_00505">
    <property type="entry name" value="HSP90"/>
    <property type="match status" value="1"/>
</dbReference>
<evidence type="ECO:0000256" key="4">
    <source>
        <dbReference type="ARBA" id="ARBA00023186"/>
    </source>
</evidence>
<dbReference type="PRINTS" id="PR00775">
    <property type="entry name" value="HEATSHOCK90"/>
</dbReference>
<dbReference type="SUPFAM" id="SSF55874">
    <property type="entry name" value="ATPase domain of HSP90 chaperone/DNA topoisomerase II/histidine kinase"/>
    <property type="match status" value="1"/>
</dbReference>
<dbReference type="InterPro" id="IPR037196">
    <property type="entry name" value="HSP90_C"/>
</dbReference>
<evidence type="ECO:0000256" key="5">
    <source>
        <dbReference type="PIRSR" id="PIRSR002583-1"/>
    </source>
</evidence>
<feature type="binding site" evidence="5">
    <location>
        <begin position="76"/>
        <end position="81"/>
    </location>
    <ligand>
        <name>ATP</name>
        <dbReference type="ChEBI" id="CHEBI:30616"/>
    </ligand>
</feature>
<feature type="binding site" evidence="5">
    <location>
        <position position="278"/>
    </location>
    <ligand>
        <name>ATP</name>
        <dbReference type="ChEBI" id="CHEBI:30616"/>
    </ligand>
</feature>
<dbReference type="InterPro" id="IPR001404">
    <property type="entry name" value="Hsp90_fam"/>
</dbReference>
<dbReference type="EMBL" id="HBIV01041587">
    <property type="protein sequence ID" value="CAE0677500.1"/>
    <property type="molecule type" value="Transcribed_RNA"/>
</dbReference>
<dbReference type="SUPFAM" id="SSF54211">
    <property type="entry name" value="Ribosomal protein S5 domain 2-like"/>
    <property type="match status" value="1"/>
</dbReference>
<evidence type="ECO:0000256" key="6">
    <source>
        <dbReference type="SAM" id="MobiDB-lite"/>
    </source>
</evidence>
<dbReference type="PANTHER" id="PTHR11528">
    <property type="entry name" value="HEAT SHOCK PROTEIN 90 FAMILY MEMBER"/>
    <property type="match status" value="1"/>
</dbReference>
<keyword evidence="3 5" id="KW-0067">ATP-binding</keyword>
<feature type="binding site" evidence="5">
    <location>
        <begin position="52"/>
        <end position="53"/>
    </location>
    <ligand>
        <name>ATP</name>
        <dbReference type="ChEBI" id="CHEBI:30616"/>
    </ligand>
</feature>
<reference evidence="7" key="1">
    <citation type="submission" date="2021-01" db="EMBL/GenBank/DDBJ databases">
        <authorList>
            <person name="Corre E."/>
            <person name="Pelletier E."/>
            <person name="Niang G."/>
            <person name="Scheremetjew M."/>
            <person name="Finn R."/>
            <person name="Kale V."/>
            <person name="Holt S."/>
            <person name="Cochrane G."/>
            <person name="Meng A."/>
            <person name="Brown T."/>
            <person name="Cohen L."/>
        </authorList>
    </citation>
    <scope>NUCLEOTIDE SEQUENCE</scope>
    <source>
        <strain evidence="7">CCCM811</strain>
    </source>
</reference>
<dbReference type="GO" id="GO:0005524">
    <property type="term" value="F:ATP binding"/>
    <property type="evidence" value="ECO:0007669"/>
    <property type="project" value="UniProtKB-KW"/>
</dbReference>
<dbReference type="GO" id="GO:0051082">
    <property type="term" value="F:unfolded protein binding"/>
    <property type="evidence" value="ECO:0007669"/>
    <property type="project" value="InterPro"/>
</dbReference>
<feature type="binding site" evidence="5">
    <location>
        <position position="45"/>
    </location>
    <ligand>
        <name>ATP</name>
        <dbReference type="ChEBI" id="CHEBI:30616"/>
    </ligand>
</feature>
<evidence type="ECO:0000313" key="7">
    <source>
        <dbReference type="EMBL" id="CAE0677500.1"/>
    </source>
</evidence>
<dbReference type="Pfam" id="PF00183">
    <property type="entry name" value="HSP90"/>
    <property type="match status" value="1"/>
</dbReference>
<organism evidence="7">
    <name type="scientific">Lotharella globosa</name>
    <dbReference type="NCBI Taxonomy" id="91324"/>
    <lineage>
        <taxon>Eukaryota</taxon>
        <taxon>Sar</taxon>
        <taxon>Rhizaria</taxon>
        <taxon>Cercozoa</taxon>
        <taxon>Chlorarachniophyceae</taxon>
        <taxon>Lotharella</taxon>
    </lineage>
</organism>